<feature type="region of interest" description="Disordered" evidence="1">
    <location>
        <begin position="45"/>
        <end position="151"/>
    </location>
</feature>
<comment type="caution">
    <text evidence="2">The sequence shown here is derived from an EMBL/GenBank/DDBJ whole genome shotgun (WGS) entry which is preliminary data.</text>
</comment>
<name>A0A8X6YA00_9ARAC</name>
<feature type="compositionally biased region" description="Basic residues" evidence="1">
    <location>
        <begin position="128"/>
        <end position="140"/>
    </location>
</feature>
<accession>A0A8X6YA00</accession>
<evidence type="ECO:0000313" key="3">
    <source>
        <dbReference type="Proteomes" id="UP000886998"/>
    </source>
</evidence>
<sequence length="151" mass="17437">MAFILPMKFFDEIKKGKKRDFSFFATGDGSQKKKFAKFFFPEFESSENKPRTRGGIEKEDRTPAASWQSGDQWMECYGRNTAGGRKKDLTATSSDWLPRKRRMESSTNTEASTHTSDVSSFCKEKKEKFGKRSLHPKKSLITHDIQDEFLN</sequence>
<protein>
    <submittedName>
        <fullName evidence="2">Uncharacterized protein</fullName>
    </submittedName>
</protein>
<feature type="compositionally biased region" description="Polar residues" evidence="1">
    <location>
        <begin position="105"/>
        <end position="119"/>
    </location>
</feature>
<keyword evidence="3" id="KW-1185">Reference proteome</keyword>
<organism evidence="2 3">
    <name type="scientific">Trichonephila inaurata madagascariensis</name>
    <dbReference type="NCBI Taxonomy" id="2747483"/>
    <lineage>
        <taxon>Eukaryota</taxon>
        <taxon>Metazoa</taxon>
        <taxon>Ecdysozoa</taxon>
        <taxon>Arthropoda</taxon>
        <taxon>Chelicerata</taxon>
        <taxon>Arachnida</taxon>
        <taxon>Araneae</taxon>
        <taxon>Araneomorphae</taxon>
        <taxon>Entelegynae</taxon>
        <taxon>Araneoidea</taxon>
        <taxon>Nephilidae</taxon>
        <taxon>Trichonephila</taxon>
        <taxon>Trichonephila inaurata</taxon>
    </lineage>
</organism>
<evidence type="ECO:0000313" key="2">
    <source>
        <dbReference type="EMBL" id="GFY66823.1"/>
    </source>
</evidence>
<dbReference type="OrthoDB" id="10369503at2759"/>
<dbReference type="EMBL" id="BMAV01016255">
    <property type="protein sequence ID" value="GFY66823.1"/>
    <property type="molecule type" value="Genomic_DNA"/>
</dbReference>
<proteinExistence type="predicted"/>
<feature type="compositionally biased region" description="Basic and acidic residues" evidence="1">
    <location>
        <begin position="46"/>
        <end position="62"/>
    </location>
</feature>
<evidence type="ECO:0000256" key="1">
    <source>
        <dbReference type="SAM" id="MobiDB-lite"/>
    </source>
</evidence>
<reference evidence="2" key="1">
    <citation type="submission" date="2020-08" db="EMBL/GenBank/DDBJ databases">
        <title>Multicomponent nature underlies the extraordinary mechanical properties of spider dragline silk.</title>
        <authorList>
            <person name="Kono N."/>
            <person name="Nakamura H."/>
            <person name="Mori M."/>
            <person name="Yoshida Y."/>
            <person name="Ohtoshi R."/>
            <person name="Malay A.D."/>
            <person name="Moran D.A.P."/>
            <person name="Tomita M."/>
            <person name="Numata K."/>
            <person name="Arakawa K."/>
        </authorList>
    </citation>
    <scope>NUCLEOTIDE SEQUENCE</scope>
</reference>
<dbReference type="AlphaFoldDB" id="A0A8X6YA00"/>
<dbReference type="Proteomes" id="UP000886998">
    <property type="component" value="Unassembled WGS sequence"/>
</dbReference>
<gene>
    <name evidence="2" type="ORF">TNIN_8291</name>
</gene>